<dbReference type="Proteomes" id="UP000195402">
    <property type="component" value="Unassembled WGS sequence"/>
</dbReference>
<dbReference type="PANTHER" id="PTHR10766:SF119">
    <property type="entry name" value="TRANSMEMBRANE 9 SUPERFAMILY MEMBER 5"/>
    <property type="match status" value="1"/>
</dbReference>
<comment type="caution">
    <text evidence="10">The sequence shown here is derived from an EMBL/GenBank/DDBJ whole genome shotgun (WGS) entry which is preliminary data.</text>
</comment>
<feature type="transmembrane region" description="Helical" evidence="9">
    <location>
        <begin position="518"/>
        <end position="542"/>
    </location>
</feature>
<comment type="subcellular location">
    <subcellularLocation>
        <location evidence="1">Endosome membrane</location>
        <topology evidence="1">Multi-pass membrane protein</topology>
    </subcellularLocation>
    <subcellularLocation>
        <location evidence="2">Golgi apparatus membrane</location>
        <topology evidence="2">Multi-pass membrane protein</topology>
    </subcellularLocation>
</comment>
<protein>
    <recommendedName>
        <fullName evidence="9">Transmembrane 9 superfamily member</fullName>
    </recommendedName>
</protein>
<dbReference type="Pfam" id="PF02990">
    <property type="entry name" value="EMP70"/>
    <property type="match status" value="1"/>
</dbReference>
<keyword evidence="5 9" id="KW-0732">Signal</keyword>
<dbReference type="GO" id="GO:0000139">
    <property type="term" value="C:Golgi membrane"/>
    <property type="evidence" value="ECO:0007669"/>
    <property type="project" value="UniProtKB-SubCell"/>
</dbReference>
<reference evidence="10 11" key="1">
    <citation type="journal article" date="2017" name="Mol. Plant">
        <title>The Genome of Medicinal Plant Macleaya cordata Provides New Insights into Benzylisoquinoline Alkaloids Metabolism.</title>
        <authorList>
            <person name="Liu X."/>
            <person name="Liu Y."/>
            <person name="Huang P."/>
            <person name="Ma Y."/>
            <person name="Qing Z."/>
            <person name="Tang Q."/>
            <person name="Cao H."/>
            <person name="Cheng P."/>
            <person name="Zheng Y."/>
            <person name="Yuan Z."/>
            <person name="Zhou Y."/>
            <person name="Liu J."/>
            <person name="Tang Z."/>
            <person name="Zhuo Y."/>
            <person name="Zhang Y."/>
            <person name="Yu L."/>
            <person name="Huang J."/>
            <person name="Yang P."/>
            <person name="Peng Q."/>
            <person name="Zhang J."/>
            <person name="Jiang W."/>
            <person name="Zhang Z."/>
            <person name="Lin K."/>
            <person name="Ro D.K."/>
            <person name="Chen X."/>
            <person name="Xiong X."/>
            <person name="Shang Y."/>
            <person name="Huang S."/>
            <person name="Zeng J."/>
        </authorList>
    </citation>
    <scope>NUCLEOTIDE SEQUENCE [LARGE SCALE GENOMIC DNA]</scope>
    <source>
        <strain evidence="11">cv. BLH2017</strain>
        <tissue evidence="10">Root</tissue>
    </source>
</reference>
<feature type="transmembrane region" description="Helical" evidence="9">
    <location>
        <begin position="485"/>
        <end position="506"/>
    </location>
</feature>
<dbReference type="GO" id="GO:0072657">
    <property type="term" value="P:protein localization to membrane"/>
    <property type="evidence" value="ECO:0007669"/>
    <property type="project" value="TreeGrafter"/>
</dbReference>
<keyword evidence="7 9" id="KW-1133">Transmembrane helix</keyword>
<evidence type="ECO:0000313" key="10">
    <source>
        <dbReference type="EMBL" id="OVA09980.1"/>
    </source>
</evidence>
<evidence type="ECO:0000256" key="3">
    <source>
        <dbReference type="ARBA" id="ARBA00005227"/>
    </source>
</evidence>
<feature type="chain" id="PRO_5011822000" description="Transmembrane 9 superfamily member" evidence="9">
    <location>
        <begin position="26"/>
        <end position="592"/>
    </location>
</feature>
<proteinExistence type="inferred from homology"/>
<evidence type="ECO:0000256" key="5">
    <source>
        <dbReference type="ARBA" id="ARBA00022729"/>
    </source>
</evidence>
<feature type="transmembrane region" description="Helical" evidence="9">
    <location>
        <begin position="293"/>
        <end position="321"/>
    </location>
</feature>
<dbReference type="PANTHER" id="PTHR10766">
    <property type="entry name" value="TRANSMEMBRANE 9 SUPERFAMILY PROTEIN"/>
    <property type="match status" value="1"/>
</dbReference>
<feature type="transmembrane region" description="Helical" evidence="9">
    <location>
        <begin position="327"/>
        <end position="350"/>
    </location>
</feature>
<accession>A0A200QHK1</accession>
<dbReference type="InParanoid" id="A0A200QHK1"/>
<feature type="transmembrane region" description="Helical" evidence="9">
    <location>
        <begin position="229"/>
        <end position="252"/>
    </location>
</feature>
<keyword evidence="11" id="KW-1185">Reference proteome</keyword>
<dbReference type="OMA" id="NACLCYA"/>
<evidence type="ECO:0000256" key="1">
    <source>
        <dbReference type="ARBA" id="ARBA00004337"/>
    </source>
</evidence>
<dbReference type="STRING" id="56857.A0A200QHK1"/>
<dbReference type="EMBL" id="MVGT01002043">
    <property type="protein sequence ID" value="OVA09980.1"/>
    <property type="molecule type" value="Genomic_DNA"/>
</dbReference>
<name>A0A200QHK1_MACCD</name>
<evidence type="ECO:0000313" key="11">
    <source>
        <dbReference type="Proteomes" id="UP000195402"/>
    </source>
</evidence>
<feature type="transmembrane region" description="Helical" evidence="9">
    <location>
        <begin position="362"/>
        <end position="381"/>
    </location>
</feature>
<keyword evidence="6" id="KW-0967">Endosome</keyword>
<dbReference type="OrthoDB" id="1666796at2759"/>
<dbReference type="InterPro" id="IPR004240">
    <property type="entry name" value="EMP70"/>
</dbReference>
<evidence type="ECO:0000256" key="6">
    <source>
        <dbReference type="ARBA" id="ARBA00022753"/>
    </source>
</evidence>
<evidence type="ECO:0000256" key="4">
    <source>
        <dbReference type="ARBA" id="ARBA00022692"/>
    </source>
</evidence>
<feature type="transmembrane region" description="Helical" evidence="9">
    <location>
        <begin position="454"/>
        <end position="473"/>
    </location>
</feature>
<keyword evidence="8 9" id="KW-0472">Membrane</keyword>
<dbReference type="AlphaFoldDB" id="A0A200QHK1"/>
<evidence type="ECO:0000256" key="7">
    <source>
        <dbReference type="ARBA" id="ARBA00022989"/>
    </source>
</evidence>
<sequence length="592" mass="67717">MAGETRMRSLIFFVALVISVRLGRTSSNNHLYSVGDPVPLFANKVGPLNNPSETYQYFDLPFCRPDVVTEQKESLGEVLNGDRLTNTLFELKFREHKNKVTLCKKTLTRYEVAKFRDAIKNEFYFQMYYDDLPLWGFIGKVEEESWISNDTGPRYYLFKHVEFDVLYNENRVIEIRAFCDPNYFVDITEDVETEVQFTYSVSWNSTSAQFQNRMDKYSQSSLLPQHLQVHWFSIINSVVIVALLTGFLLTLFMRTLKNDLTKYSSGDEEADKEDVGWKHLHGDVFRYPPRASLFCAILGSGTQLLTLVFFIFILACFGILYPYNRGALSSSLVVIYALTAVVAGYTAASFHAQLAGADWTKSVLLTGILYLGPLFLTFSVLNTVAISYRATSALPFGTIVAIFLIWALITIPLLILGGIVGYTFRSEFQAPCATRRLPSEIPPLAWYRRTPAQMFLGGLLPFSAIFIELHYIFKSLWGHKIYTVYGILFITFIILIILTGILTIGLTYFQLSAEDHEWWWRSILCGGSTSIFMYGYCIYFYHRSSMSGFLQLSFFFGYNACICYAFFLILGTIGFRASLLFVRHIYHAVKLE</sequence>
<evidence type="ECO:0000256" key="2">
    <source>
        <dbReference type="ARBA" id="ARBA00004653"/>
    </source>
</evidence>
<organism evidence="10 11">
    <name type="scientific">Macleaya cordata</name>
    <name type="common">Five-seeded plume-poppy</name>
    <name type="synonym">Bocconia cordata</name>
    <dbReference type="NCBI Taxonomy" id="56857"/>
    <lineage>
        <taxon>Eukaryota</taxon>
        <taxon>Viridiplantae</taxon>
        <taxon>Streptophyta</taxon>
        <taxon>Embryophyta</taxon>
        <taxon>Tracheophyta</taxon>
        <taxon>Spermatophyta</taxon>
        <taxon>Magnoliopsida</taxon>
        <taxon>Ranunculales</taxon>
        <taxon>Papaveraceae</taxon>
        <taxon>Papaveroideae</taxon>
        <taxon>Macleaya</taxon>
    </lineage>
</organism>
<feature type="transmembrane region" description="Helical" evidence="9">
    <location>
        <begin position="393"/>
        <end position="416"/>
    </location>
</feature>
<gene>
    <name evidence="10" type="ORF">BVC80_1751g147</name>
</gene>
<feature type="transmembrane region" description="Helical" evidence="9">
    <location>
        <begin position="554"/>
        <end position="575"/>
    </location>
</feature>
<evidence type="ECO:0000256" key="9">
    <source>
        <dbReference type="RuleBase" id="RU363079"/>
    </source>
</evidence>
<evidence type="ECO:0000256" key="8">
    <source>
        <dbReference type="ARBA" id="ARBA00023136"/>
    </source>
</evidence>
<feature type="signal peptide" evidence="9">
    <location>
        <begin position="1"/>
        <end position="25"/>
    </location>
</feature>
<keyword evidence="4 9" id="KW-0812">Transmembrane</keyword>
<dbReference type="GO" id="GO:0010008">
    <property type="term" value="C:endosome membrane"/>
    <property type="evidence" value="ECO:0007669"/>
    <property type="project" value="UniProtKB-SubCell"/>
</dbReference>
<comment type="similarity">
    <text evidence="3 9">Belongs to the nonaspanin (TM9SF) (TC 9.A.2) family.</text>
</comment>